<name>A0A0V1L1C0_9BILA</name>
<comment type="caution">
    <text evidence="1">The sequence shown here is derived from an EMBL/GenBank/DDBJ whole genome shotgun (WGS) entry which is preliminary data.</text>
</comment>
<protein>
    <submittedName>
        <fullName evidence="1">Uncharacterized protein</fullName>
    </submittedName>
</protein>
<accession>A0A0V1L1C0</accession>
<evidence type="ECO:0000313" key="2">
    <source>
        <dbReference type="Proteomes" id="UP000054721"/>
    </source>
</evidence>
<dbReference type="AlphaFoldDB" id="A0A0V1L1C0"/>
<dbReference type="Proteomes" id="UP000054721">
    <property type="component" value="Unassembled WGS sequence"/>
</dbReference>
<organism evidence="1 2">
    <name type="scientific">Trichinella nativa</name>
    <dbReference type="NCBI Taxonomy" id="6335"/>
    <lineage>
        <taxon>Eukaryota</taxon>
        <taxon>Metazoa</taxon>
        <taxon>Ecdysozoa</taxon>
        <taxon>Nematoda</taxon>
        <taxon>Enoplea</taxon>
        <taxon>Dorylaimia</taxon>
        <taxon>Trichinellida</taxon>
        <taxon>Trichinellidae</taxon>
        <taxon>Trichinella</taxon>
    </lineage>
</organism>
<gene>
    <name evidence="1" type="ORF">T02_12702</name>
</gene>
<dbReference type="EMBL" id="JYDW01000167">
    <property type="protein sequence ID" value="KRZ53339.1"/>
    <property type="molecule type" value="Genomic_DNA"/>
</dbReference>
<evidence type="ECO:0000313" key="1">
    <source>
        <dbReference type="EMBL" id="KRZ53339.1"/>
    </source>
</evidence>
<dbReference type="OrthoDB" id="6407410at2759"/>
<sequence>MVVTVGSFIVHLFRKVCSACLVKSWKTGSENFQISLYIL</sequence>
<keyword evidence="2" id="KW-1185">Reference proteome</keyword>
<reference evidence="1 2" key="1">
    <citation type="submission" date="2015-05" db="EMBL/GenBank/DDBJ databases">
        <title>Evolution of Trichinella species and genotypes.</title>
        <authorList>
            <person name="Korhonen P.K."/>
            <person name="Edoardo P."/>
            <person name="Giuseppe L.R."/>
            <person name="Gasser R.B."/>
        </authorList>
    </citation>
    <scope>NUCLEOTIDE SEQUENCE [LARGE SCALE GENOMIC DNA]</scope>
    <source>
        <strain evidence="1">ISS10</strain>
    </source>
</reference>
<proteinExistence type="predicted"/>